<comment type="function">
    <text evidence="6">The RuvA-RuvB-RuvC complex processes Holliday junction (HJ) DNA during genetic recombination and DNA repair, while the RuvA-RuvB complex plays an important role in the rescue of blocked DNA replication forks via replication fork reversal (RFR). RuvA specifically binds to HJ cruciform DNA, conferring on it an open structure. The RuvB hexamer acts as an ATP-dependent pump, pulling dsDNA into and through the RuvAB complex. HJ branch migration allows RuvC to scan DNA until it finds its consensus sequence, where it cleaves and resolves the cruciform DNA.</text>
</comment>
<dbReference type="GO" id="GO:0005524">
    <property type="term" value="F:ATP binding"/>
    <property type="evidence" value="ECO:0007669"/>
    <property type="project" value="InterPro"/>
</dbReference>
<evidence type="ECO:0000256" key="4">
    <source>
        <dbReference type="ARBA" id="ARBA00023172"/>
    </source>
</evidence>
<accession>A0A1Y5F7G3</accession>
<evidence type="ECO:0000256" key="2">
    <source>
        <dbReference type="ARBA" id="ARBA00022763"/>
    </source>
</evidence>
<evidence type="ECO:0000313" key="9">
    <source>
        <dbReference type="Proteomes" id="UP000196531"/>
    </source>
</evidence>
<comment type="caution">
    <text evidence="6">Lacks conserved residue(s) required for the propagation of feature annotation.</text>
</comment>
<dbReference type="NCBIfam" id="TIGR00084">
    <property type="entry name" value="ruvA"/>
    <property type="match status" value="1"/>
</dbReference>
<comment type="caution">
    <text evidence="8">The sequence shown here is derived from an EMBL/GenBank/DDBJ whole genome shotgun (WGS) entry which is preliminary data.</text>
</comment>
<dbReference type="Proteomes" id="UP000196531">
    <property type="component" value="Unassembled WGS sequence"/>
</dbReference>
<sequence>MIGHLQGEVLFSDGVEAVILTNSGIGYQVYIRQVLPEGSSVSLFISHVIRDASEELYGFKSIREKKMFEMLTSVKGVGPKSAFSLVGAIGVDQIINAITFDDKKTLTKAPGIGNKAASQMILDLQNKISKVKMYSNKTKGIQTFSTIPAEEIENEIHEIVENEEQHINSDVILNDALMACKELGFKEEKVIPIAQKILGSIEITKAEQLVHLVLKEV</sequence>
<dbReference type="AlphaFoldDB" id="A0A1Y5F7G3"/>
<comment type="domain">
    <text evidence="6">Has three domains with a flexible linker between the domains II and III and assumes an 'L' shape. Domain III is highly mobile and contacts RuvB.</text>
</comment>
<dbReference type="GO" id="GO:0006281">
    <property type="term" value="P:DNA repair"/>
    <property type="evidence" value="ECO:0007669"/>
    <property type="project" value="UniProtKB-UniRule"/>
</dbReference>
<dbReference type="GO" id="GO:0000400">
    <property type="term" value="F:four-way junction DNA binding"/>
    <property type="evidence" value="ECO:0007669"/>
    <property type="project" value="UniProtKB-UniRule"/>
</dbReference>
<dbReference type="GO" id="GO:0006310">
    <property type="term" value="P:DNA recombination"/>
    <property type="evidence" value="ECO:0007669"/>
    <property type="project" value="UniProtKB-UniRule"/>
</dbReference>
<dbReference type="SUPFAM" id="SSF47781">
    <property type="entry name" value="RuvA domain 2-like"/>
    <property type="match status" value="1"/>
</dbReference>
<dbReference type="EMBL" id="MAAO01000016">
    <property type="protein sequence ID" value="OUR92833.1"/>
    <property type="molecule type" value="Genomic_DNA"/>
</dbReference>
<evidence type="ECO:0000259" key="7">
    <source>
        <dbReference type="SMART" id="SM00278"/>
    </source>
</evidence>
<comment type="subunit">
    <text evidence="6">Homotetramer. Forms an RuvA(8)-RuvB(12)-Holliday junction (HJ) complex. HJ DNA is sandwiched between 2 RuvA tetramers; dsDNA enters through RuvA and exits via RuvB. An RuvB hexamer assembles on each DNA strand where it exits the tetramer. Each RuvB hexamer is contacted by two RuvA subunits (via domain III) on 2 adjacent RuvB subunits; this complex drives branch migration. In the full resolvosome a probable DNA-RuvA(4)-RuvB(12)-RuvC(2) complex forms which resolves the HJ.</text>
</comment>
<evidence type="ECO:0000256" key="1">
    <source>
        <dbReference type="ARBA" id="ARBA00022490"/>
    </source>
</evidence>
<dbReference type="InterPro" id="IPR012340">
    <property type="entry name" value="NA-bd_OB-fold"/>
</dbReference>
<name>A0A1Y5F7G3_9BACT</name>
<dbReference type="Gene3D" id="2.40.50.140">
    <property type="entry name" value="Nucleic acid-binding proteins"/>
    <property type="match status" value="1"/>
</dbReference>
<dbReference type="GO" id="GO:0048476">
    <property type="term" value="C:Holliday junction resolvase complex"/>
    <property type="evidence" value="ECO:0007669"/>
    <property type="project" value="UniProtKB-UniRule"/>
</dbReference>
<evidence type="ECO:0000256" key="3">
    <source>
        <dbReference type="ARBA" id="ARBA00023125"/>
    </source>
</evidence>
<dbReference type="InterPro" id="IPR010994">
    <property type="entry name" value="RuvA_2-like"/>
</dbReference>
<comment type="subcellular location">
    <subcellularLocation>
        <location evidence="6">Cytoplasm</location>
    </subcellularLocation>
</comment>
<feature type="domain" description="Helix-hairpin-helix DNA-binding motif class 1" evidence="7">
    <location>
        <begin position="69"/>
        <end position="88"/>
    </location>
</feature>
<keyword evidence="3 6" id="KW-0238">DNA-binding</keyword>
<evidence type="ECO:0000256" key="5">
    <source>
        <dbReference type="ARBA" id="ARBA00023204"/>
    </source>
</evidence>
<organism evidence="8 9">
    <name type="scientific">Halobacteriovorax marinus</name>
    <dbReference type="NCBI Taxonomy" id="97084"/>
    <lineage>
        <taxon>Bacteria</taxon>
        <taxon>Pseudomonadati</taxon>
        <taxon>Bdellovibrionota</taxon>
        <taxon>Bacteriovoracia</taxon>
        <taxon>Bacteriovoracales</taxon>
        <taxon>Halobacteriovoraceae</taxon>
        <taxon>Halobacteriovorax</taxon>
    </lineage>
</organism>
<dbReference type="Gene3D" id="1.10.150.20">
    <property type="entry name" value="5' to 3' exonuclease, C-terminal subdomain"/>
    <property type="match status" value="1"/>
</dbReference>
<evidence type="ECO:0000256" key="6">
    <source>
        <dbReference type="HAMAP-Rule" id="MF_00031"/>
    </source>
</evidence>
<dbReference type="HAMAP" id="MF_00031">
    <property type="entry name" value="DNA_HJ_migration_RuvA"/>
    <property type="match status" value="1"/>
</dbReference>
<dbReference type="InterPro" id="IPR000085">
    <property type="entry name" value="RuvA"/>
</dbReference>
<feature type="region of interest" description="Domain III" evidence="6">
    <location>
        <begin position="165"/>
        <end position="217"/>
    </location>
</feature>
<keyword evidence="2 6" id="KW-0227">DNA damage</keyword>
<proteinExistence type="inferred from homology"/>
<reference evidence="9" key="1">
    <citation type="journal article" date="2017" name="Proc. Natl. Acad. Sci. U.S.A.">
        <title>Simulation of Deepwater Horizon oil plume reveals substrate specialization within a complex community of hydrocarbon-degraders.</title>
        <authorList>
            <person name="Hu P."/>
            <person name="Dubinsky E.A."/>
            <person name="Probst A.J."/>
            <person name="Wang J."/>
            <person name="Sieber C.M.K."/>
            <person name="Tom L.M."/>
            <person name="Gardinali P."/>
            <person name="Banfield J.F."/>
            <person name="Atlas R.M."/>
            <person name="Andersen G.L."/>
        </authorList>
    </citation>
    <scope>NUCLEOTIDE SEQUENCE [LARGE SCALE GENOMIC DNA]</scope>
</reference>
<dbReference type="Pfam" id="PF01330">
    <property type="entry name" value="RuvA_N"/>
    <property type="match status" value="1"/>
</dbReference>
<keyword evidence="1 6" id="KW-0963">Cytoplasm</keyword>
<dbReference type="InterPro" id="IPR013849">
    <property type="entry name" value="DNA_helicase_Holl-junc_RuvA_I"/>
</dbReference>
<protein>
    <recommendedName>
        <fullName evidence="6">Holliday junction branch migration complex subunit RuvA</fullName>
    </recommendedName>
</protein>
<dbReference type="InterPro" id="IPR003583">
    <property type="entry name" value="Hlx-hairpin-Hlx_DNA-bd_motif"/>
</dbReference>
<comment type="similarity">
    <text evidence="6">Belongs to the RuvA family.</text>
</comment>
<dbReference type="GO" id="GO:0009378">
    <property type="term" value="F:four-way junction helicase activity"/>
    <property type="evidence" value="ECO:0007669"/>
    <property type="project" value="InterPro"/>
</dbReference>
<evidence type="ECO:0000313" key="8">
    <source>
        <dbReference type="EMBL" id="OUR92833.1"/>
    </source>
</evidence>
<dbReference type="SUPFAM" id="SSF50249">
    <property type="entry name" value="Nucleic acid-binding proteins"/>
    <property type="match status" value="1"/>
</dbReference>
<keyword evidence="5 6" id="KW-0234">DNA repair</keyword>
<feature type="domain" description="Helix-hairpin-helix DNA-binding motif class 1" evidence="7">
    <location>
        <begin position="104"/>
        <end position="123"/>
    </location>
</feature>
<gene>
    <name evidence="6" type="primary">ruvA</name>
    <name evidence="8" type="ORF">A9Q84_20175</name>
</gene>
<dbReference type="SMART" id="SM00278">
    <property type="entry name" value="HhH1"/>
    <property type="match status" value="2"/>
</dbReference>
<dbReference type="GO" id="GO:0005737">
    <property type="term" value="C:cytoplasm"/>
    <property type="evidence" value="ECO:0007669"/>
    <property type="project" value="UniProtKB-SubCell"/>
</dbReference>
<dbReference type="Pfam" id="PF14520">
    <property type="entry name" value="HHH_5"/>
    <property type="match status" value="1"/>
</dbReference>
<keyword evidence="4 6" id="KW-0233">DNA recombination</keyword>